<protein>
    <submittedName>
        <fullName evidence="1">Uncharacterized protein</fullName>
    </submittedName>
</protein>
<dbReference type="EMBL" id="CP036349">
    <property type="protein sequence ID" value="QDV75484.1"/>
    <property type="molecule type" value="Genomic_DNA"/>
</dbReference>
<dbReference type="Proteomes" id="UP000316426">
    <property type="component" value="Chromosome"/>
</dbReference>
<reference evidence="1 2" key="1">
    <citation type="submission" date="2019-02" db="EMBL/GenBank/DDBJ databases">
        <title>Deep-cultivation of Planctomycetes and their phenomic and genomic characterization uncovers novel biology.</title>
        <authorList>
            <person name="Wiegand S."/>
            <person name="Jogler M."/>
            <person name="Boedeker C."/>
            <person name="Pinto D."/>
            <person name="Vollmers J."/>
            <person name="Rivas-Marin E."/>
            <person name="Kohn T."/>
            <person name="Peeters S.H."/>
            <person name="Heuer A."/>
            <person name="Rast P."/>
            <person name="Oberbeckmann S."/>
            <person name="Bunk B."/>
            <person name="Jeske O."/>
            <person name="Meyerdierks A."/>
            <person name="Storesund J.E."/>
            <person name="Kallscheuer N."/>
            <person name="Luecker S."/>
            <person name="Lage O.M."/>
            <person name="Pohl T."/>
            <person name="Merkel B.J."/>
            <person name="Hornburger P."/>
            <person name="Mueller R.-W."/>
            <person name="Bruemmer F."/>
            <person name="Labrenz M."/>
            <person name="Spormann A.M."/>
            <person name="Op den Camp H."/>
            <person name="Overmann J."/>
            <person name="Amann R."/>
            <person name="Jetten M.S.M."/>
            <person name="Mascher T."/>
            <person name="Medema M.H."/>
            <person name="Devos D.P."/>
            <person name="Kaster A.-K."/>
            <person name="Ovreas L."/>
            <person name="Rohde M."/>
            <person name="Galperin M.Y."/>
            <person name="Jogler C."/>
        </authorList>
    </citation>
    <scope>NUCLEOTIDE SEQUENCE [LARGE SCALE GENOMIC DNA]</scope>
    <source>
        <strain evidence="1 2">Spa11</strain>
    </source>
</reference>
<evidence type="ECO:0000313" key="1">
    <source>
        <dbReference type="EMBL" id="QDV75484.1"/>
    </source>
</evidence>
<sequence>MSPADDPLELQQSLVESALPLVFEAYDEAVEAGVAAPIVVLVDCEDELGGEIARGWLGDDAIDDAIAAQVASEDAPDEGDPTTVFARAIAWDDARDDLAAAFPYLKPILDGRPPEDGVFVVGVTAGGASALTAPWDARP</sequence>
<organism evidence="1 2">
    <name type="scientific">Botrimarina mediterranea</name>
    <dbReference type="NCBI Taxonomy" id="2528022"/>
    <lineage>
        <taxon>Bacteria</taxon>
        <taxon>Pseudomonadati</taxon>
        <taxon>Planctomycetota</taxon>
        <taxon>Planctomycetia</taxon>
        <taxon>Pirellulales</taxon>
        <taxon>Lacipirellulaceae</taxon>
        <taxon>Botrimarina</taxon>
    </lineage>
</organism>
<evidence type="ECO:0000313" key="2">
    <source>
        <dbReference type="Proteomes" id="UP000316426"/>
    </source>
</evidence>
<dbReference type="RefSeq" id="WP_145114801.1">
    <property type="nucleotide sequence ID" value="NZ_CP036349.1"/>
</dbReference>
<gene>
    <name evidence="1" type="ORF">Spa11_37020</name>
</gene>
<accession>A0A518KCG7</accession>
<dbReference type="KEGG" id="bmei:Spa11_37020"/>
<dbReference type="AlphaFoldDB" id="A0A518KCG7"/>
<keyword evidence="2" id="KW-1185">Reference proteome</keyword>
<proteinExistence type="predicted"/>
<name>A0A518KCG7_9BACT</name>